<protein>
    <submittedName>
        <fullName evidence="1">Uncharacterized protein</fullName>
    </submittedName>
</protein>
<reference evidence="1 2" key="1">
    <citation type="submission" date="2014-04" db="EMBL/GenBank/DDBJ databases">
        <authorList>
            <consortium name="DOE Joint Genome Institute"/>
            <person name="Kuo A."/>
            <person name="Martino E."/>
            <person name="Perotto S."/>
            <person name="Kohler A."/>
            <person name="Nagy L.G."/>
            <person name="Floudas D."/>
            <person name="Copeland A."/>
            <person name="Barry K.W."/>
            <person name="Cichocki N."/>
            <person name="Veneault-Fourrey C."/>
            <person name="LaButti K."/>
            <person name="Lindquist E.A."/>
            <person name="Lipzen A."/>
            <person name="Lundell T."/>
            <person name="Morin E."/>
            <person name="Murat C."/>
            <person name="Sun H."/>
            <person name="Tunlid A."/>
            <person name="Henrissat B."/>
            <person name="Grigoriev I.V."/>
            <person name="Hibbett D.S."/>
            <person name="Martin F."/>
            <person name="Nordberg H.P."/>
            <person name="Cantor M.N."/>
            <person name="Hua S.X."/>
        </authorList>
    </citation>
    <scope>NUCLEOTIDE SEQUENCE [LARGE SCALE GENOMIC DNA]</scope>
    <source>
        <strain evidence="1 2">Zn</strain>
    </source>
</reference>
<accession>A0A0C3GP45</accession>
<evidence type="ECO:0000313" key="1">
    <source>
        <dbReference type="EMBL" id="KIM93169.1"/>
    </source>
</evidence>
<dbReference type="AlphaFoldDB" id="A0A0C3GP45"/>
<organism evidence="1 2">
    <name type="scientific">Oidiodendron maius (strain Zn)</name>
    <dbReference type="NCBI Taxonomy" id="913774"/>
    <lineage>
        <taxon>Eukaryota</taxon>
        <taxon>Fungi</taxon>
        <taxon>Dikarya</taxon>
        <taxon>Ascomycota</taxon>
        <taxon>Pezizomycotina</taxon>
        <taxon>Leotiomycetes</taxon>
        <taxon>Leotiomycetes incertae sedis</taxon>
        <taxon>Myxotrichaceae</taxon>
        <taxon>Oidiodendron</taxon>
    </lineage>
</organism>
<reference evidence="2" key="2">
    <citation type="submission" date="2015-01" db="EMBL/GenBank/DDBJ databases">
        <title>Evolutionary Origins and Diversification of the Mycorrhizal Mutualists.</title>
        <authorList>
            <consortium name="DOE Joint Genome Institute"/>
            <consortium name="Mycorrhizal Genomics Consortium"/>
            <person name="Kohler A."/>
            <person name="Kuo A."/>
            <person name="Nagy L.G."/>
            <person name="Floudas D."/>
            <person name="Copeland A."/>
            <person name="Barry K.W."/>
            <person name="Cichocki N."/>
            <person name="Veneault-Fourrey C."/>
            <person name="LaButti K."/>
            <person name="Lindquist E.A."/>
            <person name="Lipzen A."/>
            <person name="Lundell T."/>
            <person name="Morin E."/>
            <person name="Murat C."/>
            <person name="Riley R."/>
            <person name="Ohm R."/>
            <person name="Sun H."/>
            <person name="Tunlid A."/>
            <person name="Henrissat B."/>
            <person name="Grigoriev I.V."/>
            <person name="Hibbett D.S."/>
            <person name="Martin F."/>
        </authorList>
    </citation>
    <scope>NUCLEOTIDE SEQUENCE [LARGE SCALE GENOMIC DNA]</scope>
    <source>
        <strain evidence="2">Zn</strain>
    </source>
</reference>
<proteinExistence type="predicted"/>
<gene>
    <name evidence="1" type="ORF">OIDMADRAFT_184806</name>
</gene>
<dbReference type="EMBL" id="KN832898">
    <property type="protein sequence ID" value="KIM93169.1"/>
    <property type="molecule type" value="Genomic_DNA"/>
</dbReference>
<dbReference type="HOGENOM" id="CLU_1806751_0_0_1"/>
<keyword evidence="2" id="KW-1185">Reference proteome</keyword>
<dbReference type="Proteomes" id="UP000054321">
    <property type="component" value="Unassembled WGS sequence"/>
</dbReference>
<sequence>MSTHPSRDATADLMTYMTYSSRKALSTLPNAEMENIPCGFGFEFEDCLEQKLQLQMQNPTKDGYIWTVLANPGIGDCFKADLFICIAWIVRIADLEWEWEANHYLSTWPLPPIDNNDRQADVEATMDLILGSREAACFFAFET</sequence>
<name>A0A0C3GP45_OIDMZ</name>
<dbReference type="InParanoid" id="A0A0C3GP45"/>
<evidence type="ECO:0000313" key="2">
    <source>
        <dbReference type="Proteomes" id="UP000054321"/>
    </source>
</evidence>